<reference evidence="2" key="1">
    <citation type="journal article" date="2016" name="Genome Biol. Evol.">
        <title>Comparative 'omics' of the Fusarium fujikuroi species complex highlights differences in genetic potential and metabolite synthesis.</title>
        <authorList>
            <person name="Niehaus E.-M."/>
            <person name="Muensterkoetter M."/>
            <person name="Proctor R.H."/>
            <person name="Brown D.W."/>
            <person name="Sharon A."/>
            <person name="Idan Y."/>
            <person name="Oren-Young L."/>
            <person name="Sieber C.M."/>
            <person name="Novak O."/>
            <person name="Pencik A."/>
            <person name="Tarkowska D."/>
            <person name="Hromadova K."/>
            <person name="Freeman S."/>
            <person name="Maymon M."/>
            <person name="Elazar M."/>
            <person name="Youssef S.A."/>
            <person name="El-Shabrawy E.S.M."/>
            <person name="Shalaby A.B.A."/>
            <person name="Houterman P."/>
            <person name="Brock N.L."/>
            <person name="Burkhardt I."/>
            <person name="Tsavkelova E.A."/>
            <person name="Dickschat J.S."/>
            <person name="Galuszka P."/>
            <person name="Gueldener U."/>
            <person name="Tudzynski B."/>
        </authorList>
    </citation>
    <scope>NUCLEOTIDE SEQUENCE [LARGE SCALE GENOMIC DNA]</scope>
    <source>
        <strain evidence="2">ET1</strain>
    </source>
</reference>
<dbReference type="RefSeq" id="XP_031090383.1">
    <property type="nucleotide sequence ID" value="XM_031225200.1"/>
</dbReference>
<dbReference type="AlphaFoldDB" id="A0A1L7WBM2"/>
<evidence type="ECO:0000313" key="2">
    <source>
        <dbReference type="Proteomes" id="UP000183971"/>
    </source>
</evidence>
<name>A0A1L7WBM2_FUSPR</name>
<keyword evidence="2" id="KW-1185">Reference proteome</keyword>
<dbReference type="Proteomes" id="UP000183971">
    <property type="component" value="Unassembled WGS sequence"/>
</dbReference>
<gene>
    <name evidence="1" type="ORF">FPRO_16094</name>
</gene>
<proteinExistence type="predicted"/>
<comment type="caution">
    <text evidence="1">The sequence shown here is derived from an EMBL/GenBank/DDBJ whole genome shotgun (WGS) entry which is preliminary data.</text>
</comment>
<dbReference type="VEuPathDB" id="FungiDB:FPRO_16094"/>
<dbReference type="EMBL" id="FJOF01000020">
    <property type="protein sequence ID" value="CZR49888.1"/>
    <property type="molecule type" value="Genomic_DNA"/>
</dbReference>
<accession>A0A1L7WBM2</accession>
<protein>
    <submittedName>
        <fullName evidence="1">Uncharacterized protein</fullName>
    </submittedName>
</protein>
<organism evidence="1 2">
    <name type="scientific">Fusarium proliferatum (strain ET1)</name>
    <name type="common">Orchid endophyte fungus</name>
    <dbReference type="NCBI Taxonomy" id="1227346"/>
    <lineage>
        <taxon>Eukaryota</taxon>
        <taxon>Fungi</taxon>
        <taxon>Dikarya</taxon>
        <taxon>Ascomycota</taxon>
        <taxon>Pezizomycotina</taxon>
        <taxon>Sordariomycetes</taxon>
        <taxon>Hypocreomycetidae</taxon>
        <taxon>Hypocreales</taxon>
        <taxon>Nectriaceae</taxon>
        <taxon>Fusarium</taxon>
        <taxon>Fusarium fujikuroi species complex</taxon>
    </lineage>
</organism>
<evidence type="ECO:0000313" key="1">
    <source>
        <dbReference type="EMBL" id="CZR49888.1"/>
    </source>
</evidence>
<dbReference type="GeneID" id="42060949"/>
<sequence length="494" mass="56672">MPTLQQTGLDEANDITSSYVVLGIPVPRIAQELACTPPVCWATEGDIRAVELLRDFGSDRGMEAMQACNLATGYSDVIILLERPRAKTYDIAFEKFVQNSDTLRAVDELIRFATKGTRSIYTVTVLDAFSFQEIRESTVNNKECHKLLGKILRVKKPRVVIRCHRDKYQDPWMRRFEVQGEGYRLWRSEVSIDDNHTTVVFQSFHPSCAIHNTDCRPEYRALLIHHFVAAFGELQGRGQLPTCAEDLRLLCLRKGERRTKPTLSLYLAARYIRHLFSERYDELDKAIPIEIADSTPEEAMKDCSHAFSTMYQCFSNLSKGECSPGSLAIAKIMNFYWKDFFKQEPLFRQIAWLLRMKGCQQQEWITPKPNTLKLDGSIILLSIEERLERLTIREADLPEGGLTRKRAELLKKTREKTREAEGHLRQAPVTELAESMRIAEVLQYYGPFWQSGTNSLDGNVVNVVFYHGYLNELERLLQGLLITTPEGDLVPRIL</sequence>